<accession>A0A956M3M0</accession>
<evidence type="ECO:0000256" key="4">
    <source>
        <dbReference type="SAM" id="Phobius"/>
    </source>
</evidence>
<dbReference type="Proteomes" id="UP000697710">
    <property type="component" value="Unassembled WGS sequence"/>
</dbReference>
<organism evidence="5 6">
    <name type="scientific">Eiseniibacteriota bacterium</name>
    <dbReference type="NCBI Taxonomy" id="2212470"/>
    <lineage>
        <taxon>Bacteria</taxon>
        <taxon>Candidatus Eiseniibacteriota</taxon>
    </lineage>
</organism>
<dbReference type="GO" id="GO:0015920">
    <property type="term" value="P:lipopolysaccharide transport"/>
    <property type="evidence" value="ECO:0007669"/>
    <property type="project" value="TreeGrafter"/>
</dbReference>
<comment type="subcellular location">
    <subcellularLocation>
        <location evidence="1">Cell inner membrane</location>
        <topology evidence="1">Multi-pass membrane protein</topology>
    </subcellularLocation>
</comment>
<evidence type="ECO:0000313" key="6">
    <source>
        <dbReference type="Proteomes" id="UP000697710"/>
    </source>
</evidence>
<proteinExistence type="inferred from homology"/>
<evidence type="ECO:0000256" key="3">
    <source>
        <dbReference type="ARBA" id="ARBA00022448"/>
    </source>
</evidence>
<dbReference type="EMBL" id="JAGQHR010001145">
    <property type="protein sequence ID" value="MCA9730373.1"/>
    <property type="molecule type" value="Genomic_DNA"/>
</dbReference>
<comment type="caution">
    <text evidence="5">The sequence shown here is derived from an EMBL/GenBank/DDBJ whole genome shotgun (WGS) entry which is preliminary data.</text>
</comment>
<feature type="non-terminal residue" evidence="5">
    <location>
        <position position="91"/>
    </location>
</feature>
<keyword evidence="4" id="KW-1133">Transmembrane helix</keyword>
<dbReference type="GO" id="GO:0005886">
    <property type="term" value="C:plasma membrane"/>
    <property type="evidence" value="ECO:0007669"/>
    <property type="project" value="UniProtKB-SubCell"/>
</dbReference>
<dbReference type="AlphaFoldDB" id="A0A956M3M0"/>
<keyword evidence="4" id="KW-0812">Transmembrane</keyword>
<protein>
    <submittedName>
        <fullName evidence="5">ABC transporter permease</fullName>
    </submittedName>
</protein>
<feature type="transmembrane region" description="Helical" evidence="4">
    <location>
        <begin position="45"/>
        <end position="66"/>
    </location>
</feature>
<dbReference type="PANTHER" id="PTHR30413">
    <property type="entry name" value="INNER MEMBRANE TRANSPORT PERMEASE"/>
    <property type="match status" value="1"/>
</dbReference>
<keyword evidence="3" id="KW-0813">Transport</keyword>
<name>A0A956M3M0_UNCEI</name>
<comment type="similarity">
    <text evidence="2">Belongs to the ABC-2 integral membrane protein family.</text>
</comment>
<evidence type="ECO:0000313" key="5">
    <source>
        <dbReference type="EMBL" id="MCA9730373.1"/>
    </source>
</evidence>
<gene>
    <name evidence="5" type="ORF">KC729_22015</name>
</gene>
<dbReference type="PANTHER" id="PTHR30413:SF8">
    <property type="entry name" value="TRANSPORT PERMEASE PROTEIN"/>
    <property type="match status" value="1"/>
</dbReference>
<evidence type="ECO:0000256" key="1">
    <source>
        <dbReference type="ARBA" id="ARBA00004429"/>
    </source>
</evidence>
<reference evidence="5" key="2">
    <citation type="journal article" date="2021" name="Microbiome">
        <title>Successional dynamics and alternative stable states in a saline activated sludge microbial community over 9 years.</title>
        <authorList>
            <person name="Wang Y."/>
            <person name="Ye J."/>
            <person name="Ju F."/>
            <person name="Liu L."/>
            <person name="Boyd J.A."/>
            <person name="Deng Y."/>
            <person name="Parks D.H."/>
            <person name="Jiang X."/>
            <person name="Yin X."/>
            <person name="Woodcroft B.J."/>
            <person name="Tyson G.W."/>
            <person name="Hugenholtz P."/>
            <person name="Polz M.F."/>
            <person name="Zhang T."/>
        </authorList>
    </citation>
    <scope>NUCLEOTIDE SEQUENCE</scope>
    <source>
        <strain evidence="5">HKST-UBA01</strain>
    </source>
</reference>
<evidence type="ECO:0000256" key="2">
    <source>
        <dbReference type="ARBA" id="ARBA00007783"/>
    </source>
</evidence>
<keyword evidence="4" id="KW-0472">Membrane</keyword>
<reference evidence="5" key="1">
    <citation type="submission" date="2020-04" db="EMBL/GenBank/DDBJ databases">
        <authorList>
            <person name="Zhang T."/>
        </authorList>
    </citation>
    <scope>NUCLEOTIDE SEQUENCE</scope>
    <source>
        <strain evidence="5">HKST-UBA01</strain>
    </source>
</reference>
<sequence>MGPSTTIIEKKSRLKLVDWKELSDYRDLLYFLIVRGIRAKYAQSVLGVSWAVIQPLFTMLVFTIVFGNLAKISSDGVPYALFSFSALMPWT</sequence>